<keyword evidence="1" id="KW-0812">Transmembrane</keyword>
<keyword evidence="3" id="KW-1185">Reference proteome</keyword>
<feature type="transmembrane region" description="Helical" evidence="1">
    <location>
        <begin position="148"/>
        <end position="169"/>
    </location>
</feature>
<comment type="caution">
    <text evidence="2">The sequence shown here is derived from an EMBL/GenBank/DDBJ whole genome shotgun (WGS) entry which is preliminary data.</text>
</comment>
<feature type="transmembrane region" description="Helical" evidence="1">
    <location>
        <begin position="189"/>
        <end position="210"/>
    </location>
</feature>
<organism evidence="2 3">
    <name type="scientific">Clostridium moutaii</name>
    <dbReference type="NCBI Taxonomy" id="3240932"/>
    <lineage>
        <taxon>Bacteria</taxon>
        <taxon>Bacillati</taxon>
        <taxon>Bacillota</taxon>
        <taxon>Clostridia</taxon>
        <taxon>Eubacteriales</taxon>
        <taxon>Clostridiaceae</taxon>
        <taxon>Clostridium</taxon>
    </lineage>
</organism>
<evidence type="ECO:0000313" key="2">
    <source>
        <dbReference type="EMBL" id="MEY8000055.1"/>
    </source>
</evidence>
<keyword evidence="1" id="KW-0472">Membrane</keyword>
<dbReference type="EMBL" id="JBGEWD010000006">
    <property type="protein sequence ID" value="MEY8000055.1"/>
    <property type="molecule type" value="Genomic_DNA"/>
</dbReference>
<reference evidence="2 3" key="1">
    <citation type="submission" date="2024-08" db="EMBL/GenBank/DDBJ databases">
        <title>Clostridium lapicellarii sp. nov., and Clostridium renhuaiense sp. nov., two species isolated from the mud in a fermentation cellar used for producing sauce-flavour Chinese liquors.</title>
        <authorList>
            <person name="Yang F."/>
            <person name="Wang H."/>
            <person name="Chen L.Q."/>
            <person name="Zhou N."/>
            <person name="Lu J.J."/>
            <person name="Pu X.X."/>
            <person name="Wan B."/>
            <person name="Wang L."/>
            <person name="Liu S.J."/>
        </authorList>
    </citation>
    <scope>NUCLEOTIDE SEQUENCE [LARGE SCALE GENOMIC DNA]</scope>
    <source>
        <strain evidence="2 3">MT-5</strain>
    </source>
</reference>
<proteinExistence type="predicted"/>
<dbReference type="InterPro" id="IPR025699">
    <property type="entry name" value="ABC2_memb-like"/>
</dbReference>
<dbReference type="Proteomes" id="UP001564657">
    <property type="component" value="Unassembled WGS sequence"/>
</dbReference>
<keyword evidence="1" id="KW-1133">Transmembrane helix</keyword>
<feature type="transmembrane region" description="Helical" evidence="1">
    <location>
        <begin position="79"/>
        <end position="100"/>
    </location>
</feature>
<dbReference type="PANTHER" id="PTHR41309:SF2">
    <property type="entry name" value="MEMBRANE PROTEIN"/>
    <property type="match status" value="1"/>
</dbReference>
<dbReference type="Pfam" id="PF13346">
    <property type="entry name" value="ABC2_membrane_5"/>
    <property type="match status" value="1"/>
</dbReference>
<evidence type="ECO:0000313" key="3">
    <source>
        <dbReference type="Proteomes" id="UP001564657"/>
    </source>
</evidence>
<dbReference type="RefSeq" id="WP_369703948.1">
    <property type="nucleotide sequence ID" value="NZ_JBGEWD010000006.1"/>
</dbReference>
<dbReference type="PANTHER" id="PTHR41309">
    <property type="entry name" value="MEMBRANE PROTEIN-RELATED"/>
    <property type="match status" value="1"/>
</dbReference>
<feature type="transmembrane region" description="Helical" evidence="1">
    <location>
        <begin position="39"/>
        <end position="58"/>
    </location>
</feature>
<accession>A0ABV4BNF8</accession>
<feature type="transmembrane region" description="Helical" evidence="1">
    <location>
        <begin position="120"/>
        <end position="141"/>
    </location>
</feature>
<sequence>MWNLVLKDLLIQKKTFIITILTCLPLVFAFKGTSGDTSVVYSFVATFTAYAFLTNSFYRDEGAEVMLNSLPINRTTIIISKYLSLLVFVLISMVILFLFLTFAQYTGLTHLSRTINTEGILGGLITVLFLSCILFPVYFKFGYSKTRYAVMVLFLGMFFVFTAFAKIFVKKVQLVSTYLSSIPEITMDFIIITICLVVFSISFILSYTAYKNKDL</sequence>
<gene>
    <name evidence="2" type="ORF">AB8U03_07560</name>
</gene>
<evidence type="ECO:0000256" key="1">
    <source>
        <dbReference type="SAM" id="Phobius"/>
    </source>
</evidence>
<protein>
    <submittedName>
        <fullName evidence="2">ABC-2 transporter permease</fullName>
    </submittedName>
</protein>
<name>A0ABV4BNF8_9CLOT</name>